<sequence length="196" mass="21291">MKAESGAAESGRRGRNGRGRVRRSGVELLVVRAQPVVVARMQRGAARGVLRAGGAGGGARGPPAPALRRVSRAAVRRAPCTHRGRYERAARLAEPMITSFGVAGCRTRGTAARWWTESLIKLQTLYYSAPASTCPYSSIKFKRQRRFAFEPGGTAFNPDRERPMSLQLQVWSTTPRTLARRAVDAGGGREESLDAE</sequence>
<evidence type="ECO:0000313" key="2">
    <source>
        <dbReference type="EMBL" id="GBP70752.1"/>
    </source>
</evidence>
<proteinExistence type="predicted"/>
<evidence type="ECO:0000313" key="3">
    <source>
        <dbReference type="Proteomes" id="UP000299102"/>
    </source>
</evidence>
<name>A0A4C1Y7G0_EUMVA</name>
<keyword evidence="3" id="KW-1185">Reference proteome</keyword>
<accession>A0A4C1Y7G0</accession>
<dbReference type="Proteomes" id="UP000299102">
    <property type="component" value="Unassembled WGS sequence"/>
</dbReference>
<protein>
    <submittedName>
        <fullName evidence="2">Uncharacterized protein</fullName>
    </submittedName>
</protein>
<dbReference type="AlphaFoldDB" id="A0A4C1Y7G0"/>
<comment type="caution">
    <text evidence="2">The sequence shown here is derived from an EMBL/GenBank/DDBJ whole genome shotgun (WGS) entry which is preliminary data.</text>
</comment>
<feature type="region of interest" description="Disordered" evidence="1">
    <location>
        <begin position="1"/>
        <end position="20"/>
    </location>
</feature>
<gene>
    <name evidence="2" type="ORF">EVAR_50858_1</name>
</gene>
<dbReference type="EMBL" id="BGZK01001085">
    <property type="protein sequence ID" value="GBP70752.1"/>
    <property type="molecule type" value="Genomic_DNA"/>
</dbReference>
<evidence type="ECO:0000256" key="1">
    <source>
        <dbReference type="SAM" id="MobiDB-lite"/>
    </source>
</evidence>
<reference evidence="2 3" key="1">
    <citation type="journal article" date="2019" name="Commun. Biol.">
        <title>The bagworm genome reveals a unique fibroin gene that provides high tensile strength.</title>
        <authorList>
            <person name="Kono N."/>
            <person name="Nakamura H."/>
            <person name="Ohtoshi R."/>
            <person name="Tomita M."/>
            <person name="Numata K."/>
            <person name="Arakawa K."/>
        </authorList>
    </citation>
    <scope>NUCLEOTIDE SEQUENCE [LARGE SCALE GENOMIC DNA]</scope>
</reference>
<organism evidence="2 3">
    <name type="scientific">Eumeta variegata</name>
    <name type="common">Bagworm moth</name>
    <name type="synonym">Eumeta japonica</name>
    <dbReference type="NCBI Taxonomy" id="151549"/>
    <lineage>
        <taxon>Eukaryota</taxon>
        <taxon>Metazoa</taxon>
        <taxon>Ecdysozoa</taxon>
        <taxon>Arthropoda</taxon>
        <taxon>Hexapoda</taxon>
        <taxon>Insecta</taxon>
        <taxon>Pterygota</taxon>
        <taxon>Neoptera</taxon>
        <taxon>Endopterygota</taxon>
        <taxon>Lepidoptera</taxon>
        <taxon>Glossata</taxon>
        <taxon>Ditrysia</taxon>
        <taxon>Tineoidea</taxon>
        <taxon>Psychidae</taxon>
        <taxon>Oiketicinae</taxon>
        <taxon>Eumeta</taxon>
    </lineage>
</organism>